<protein>
    <recommendedName>
        <fullName evidence="4">Vacuolar protein sorting-associated protein 62</fullName>
    </recommendedName>
</protein>
<gene>
    <name evidence="2" type="ORF">BT63DRAFT_43649</name>
</gene>
<evidence type="ECO:0000313" key="2">
    <source>
        <dbReference type="EMBL" id="KAF2665911.1"/>
    </source>
</evidence>
<feature type="chain" id="PRO_5025361760" description="Vacuolar protein sorting-associated protein 62" evidence="1">
    <location>
        <begin position="23"/>
        <end position="393"/>
    </location>
</feature>
<reference evidence="2" key="1">
    <citation type="journal article" date="2020" name="Stud. Mycol.">
        <title>101 Dothideomycetes genomes: a test case for predicting lifestyles and emergence of pathogens.</title>
        <authorList>
            <person name="Haridas S."/>
            <person name="Albert R."/>
            <person name="Binder M."/>
            <person name="Bloem J."/>
            <person name="Labutti K."/>
            <person name="Salamov A."/>
            <person name="Andreopoulos B."/>
            <person name="Baker S."/>
            <person name="Barry K."/>
            <person name="Bills G."/>
            <person name="Bluhm B."/>
            <person name="Cannon C."/>
            <person name="Castanera R."/>
            <person name="Culley D."/>
            <person name="Daum C."/>
            <person name="Ezra D."/>
            <person name="Gonzalez J."/>
            <person name="Henrissat B."/>
            <person name="Kuo A."/>
            <person name="Liang C."/>
            <person name="Lipzen A."/>
            <person name="Lutzoni F."/>
            <person name="Magnuson J."/>
            <person name="Mondo S."/>
            <person name="Nolan M."/>
            <person name="Ohm R."/>
            <person name="Pangilinan J."/>
            <person name="Park H.-J."/>
            <person name="Ramirez L."/>
            <person name="Alfaro M."/>
            <person name="Sun H."/>
            <person name="Tritt A."/>
            <person name="Yoshinaga Y."/>
            <person name="Zwiers L.-H."/>
            <person name="Turgeon B."/>
            <person name="Goodwin S."/>
            <person name="Spatafora J."/>
            <person name="Crous P."/>
            <person name="Grigoriev I."/>
        </authorList>
    </citation>
    <scope>NUCLEOTIDE SEQUENCE</scope>
    <source>
        <strain evidence="2">CBS 115976</strain>
    </source>
</reference>
<dbReference type="AlphaFoldDB" id="A0A6A6U2S4"/>
<dbReference type="GO" id="GO:0006623">
    <property type="term" value="P:protein targeting to vacuole"/>
    <property type="evidence" value="ECO:0007669"/>
    <property type="project" value="TreeGrafter"/>
</dbReference>
<dbReference type="PANTHER" id="PTHR48220:SF1">
    <property type="entry name" value="VACUOLAR PROTEIN SORTING-ASSOCIATED PROTEIN 62-RELATED"/>
    <property type="match status" value="1"/>
</dbReference>
<dbReference type="Pfam" id="PF06101">
    <property type="entry name" value="Vps62"/>
    <property type="match status" value="1"/>
</dbReference>
<evidence type="ECO:0008006" key="4">
    <source>
        <dbReference type="Google" id="ProtNLM"/>
    </source>
</evidence>
<dbReference type="GO" id="GO:0000329">
    <property type="term" value="C:fungal-type vacuole membrane"/>
    <property type="evidence" value="ECO:0007669"/>
    <property type="project" value="TreeGrafter"/>
</dbReference>
<dbReference type="Proteomes" id="UP000799302">
    <property type="component" value="Unassembled WGS sequence"/>
</dbReference>
<keyword evidence="1" id="KW-0732">Signal</keyword>
<name>A0A6A6U2S4_9PEZI</name>
<accession>A0A6A6U2S4</accession>
<evidence type="ECO:0000256" key="1">
    <source>
        <dbReference type="SAM" id="SignalP"/>
    </source>
</evidence>
<proteinExistence type="predicted"/>
<dbReference type="InterPro" id="IPR053102">
    <property type="entry name" value="VPS_Associated"/>
</dbReference>
<dbReference type="EMBL" id="MU004239">
    <property type="protein sequence ID" value="KAF2665911.1"/>
    <property type="molecule type" value="Genomic_DNA"/>
</dbReference>
<keyword evidence="3" id="KW-1185">Reference proteome</keyword>
<dbReference type="OrthoDB" id="188042at2759"/>
<feature type="signal peptide" evidence="1">
    <location>
        <begin position="1"/>
        <end position="22"/>
    </location>
</feature>
<organism evidence="2 3">
    <name type="scientific">Microthyrium microscopicum</name>
    <dbReference type="NCBI Taxonomy" id="703497"/>
    <lineage>
        <taxon>Eukaryota</taxon>
        <taxon>Fungi</taxon>
        <taxon>Dikarya</taxon>
        <taxon>Ascomycota</taxon>
        <taxon>Pezizomycotina</taxon>
        <taxon>Dothideomycetes</taxon>
        <taxon>Dothideomycetes incertae sedis</taxon>
        <taxon>Microthyriales</taxon>
        <taxon>Microthyriaceae</taxon>
        <taxon>Microthyrium</taxon>
    </lineage>
</organism>
<sequence length="393" mass="42985">MVRLQFSRLVCLSISLCGASMAVPLNTRDTGAVPAGVPDFVVKHAPLVYLHSQEKYMPSDMAAQLAHTVPKFNLDSLPANVTLPTLTLANLDILNQYGNAGSDMFLTSVDDITTNPAWLTGVTPNAAGVCENAKTGTIIVADKGNGITDAFYLSFYAYNWGGITLGQELGDHVGDWEHTMVRFVNGEPAYMYFSQHAGGQAFTWNAVQKDSSGLRPLSFSANGSHATYAIDGIHDHTIPGPVHRNEPGIINDYTDYGLLYDLTQSAYYYSWTPPASQKSKRVDVSIPPSAEELAAIPFGKSVPEGDLFKRDIDPSTTAPGTFTPYDTTSPVNYVYFKGHWGDQQYAKTDPRQKNFLNLFWKYEGGPTGPAWKDINRQNVFPGTTGVIYDTLMP</sequence>
<evidence type="ECO:0000313" key="3">
    <source>
        <dbReference type="Proteomes" id="UP000799302"/>
    </source>
</evidence>
<dbReference type="PANTHER" id="PTHR48220">
    <property type="match status" value="1"/>
</dbReference>
<dbReference type="InterPro" id="IPR009291">
    <property type="entry name" value="Vps62"/>
</dbReference>